<evidence type="ECO:0000256" key="5">
    <source>
        <dbReference type="ARBA" id="ARBA00023136"/>
    </source>
</evidence>
<dbReference type="Pfam" id="PF01594">
    <property type="entry name" value="AI-2E_transport"/>
    <property type="match status" value="1"/>
</dbReference>
<evidence type="ECO:0000313" key="8">
    <source>
        <dbReference type="Proteomes" id="UP001500740"/>
    </source>
</evidence>
<sequence length="366" mass="41788">MEMNYVNLSKLIGVSIGIILLITLGFSYLFPILLSIILAFLINPIVNLAQLLFKNRALSVLFVLCFFFISFISIISLSIVEFIHLLQHLTMTTPAILEDLFKQLEHYTTNTVEQVYDTIENFASTIHPDSQQLMKNLLSDMTNSMKELSKEWVVNFFQTAMLQLSNMVQGGYILFFVLIGTYFISKDGPKWFHQIIQYLPQNTLNIYSETKNEITYLIKKYLLAQFFLIVITGVIVYIGLLFFSVQHALAIAFVAMFLDLIPLVGVSGLFIPWLIYLFMTDQFTLTVQLSLLLLFIIIIRNLLEPKLIGAQLGTHPFFVLILLFVLISTFGFIGIFLSPVVMIILVALLRANVLSHIKNYVTKQPN</sequence>
<keyword evidence="5 6" id="KW-0472">Membrane</keyword>
<feature type="transmembrane region" description="Helical" evidence="6">
    <location>
        <begin position="36"/>
        <end position="53"/>
    </location>
</feature>
<comment type="caution">
    <text evidence="7">The sequence shown here is derived from an EMBL/GenBank/DDBJ whole genome shotgun (WGS) entry which is preliminary data.</text>
</comment>
<evidence type="ECO:0000313" key="7">
    <source>
        <dbReference type="EMBL" id="GAA0456315.1"/>
    </source>
</evidence>
<proteinExistence type="inferred from homology"/>
<feature type="transmembrane region" description="Helical" evidence="6">
    <location>
        <begin position="221"/>
        <end position="243"/>
    </location>
</feature>
<keyword evidence="4 6" id="KW-1133">Transmembrane helix</keyword>
<evidence type="ECO:0000256" key="6">
    <source>
        <dbReference type="SAM" id="Phobius"/>
    </source>
</evidence>
<dbReference type="EMBL" id="BAAACZ010000009">
    <property type="protein sequence ID" value="GAA0456315.1"/>
    <property type="molecule type" value="Genomic_DNA"/>
</dbReference>
<reference evidence="7 8" key="1">
    <citation type="journal article" date="2019" name="Int. J. Syst. Evol. Microbiol.">
        <title>The Global Catalogue of Microorganisms (GCM) 10K type strain sequencing project: providing services to taxonomists for standard genome sequencing and annotation.</title>
        <authorList>
            <consortium name="The Broad Institute Genomics Platform"/>
            <consortium name="The Broad Institute Genome Sequencing Center for Infectious Disease"/>
            <person name="Wu L."/>
            <person name="Ma J."/>
        </authorList>
    </citation>
    <scope>NUCLEOTIDE SEQUENCE [LARGE SCALE GENOMIC DNA]</scope>
    <source>
        <strain evidence="7 8">JCM 14193</strain>
    </source>
</reference>
<accession>A0ABN0ZRI7</accession>
<name>A0ABN0ZRI7_9BACI</name>
<protein>
    <submittedName>
        <fullName evidence="7">Sporulation integral membrane protein YtvI</fullName>
    </submittedName>
</protein>
<feature type="transmembrane region" description="Helical" evidence="6">
    <location>
        <begin position="167"/>
        <end position="185"/>
    </location>
</feature>
<evidence type="ECO:0000256" key="2">
    <source>
        <dbReference type="ARBA" id="ARBA00009773"/>
    </source>
</evidence>
<feature type="transmembrane region" description="Helical" evidence="6">
    <location>
        <begin position="315"/>
        <end position="348"/>
    </location>
</feature>
<evidence type="ECO:0000256" key="3">
    <source>
        <dbReference type="ARBA" id="ARBA00022692"/>
    </source>
</evidence>
<feature type="transmembrane region" description="Helical" evidence="6">
    <location>
        <begin position="283"/>
        <end position="303"/>
    </location>
</feature>
<comment type="subcellular location">
    <subcellularLocation>
        <location evidence="1">Membrane</location>
        <topology evidence="1">Multi-pass membrane protein</topology>
    </subcellularLocation>
</comment>
<dbReference type="InterPro" id="IPR014227">
    <property type="entry name" value="YtvI-like"/>
</dbReference>
<gene>
    <name evidence="7" type="primary">ytvI_1</name>
    <name evidence="7" type="ORF">GCM10008935_08950</name>
</gene>
<dbReference type="NCBIfam" id="TIGR02872">
    <property type="entry name" value="spore_ytvI"/>
    <property type="match status" value="1"/>
</dbReference>
<feature type="transmembrane region" description="Helical" evidence="6">
    <location>
        <begin position="12"/>
        <end position="30"/>
    </location>
</feature>
<organism evidence="7 8">
    <name type="scientific">Alkalibacillus silvisoli</name>
    <dbReference type="NCBI Taxonomy" id="392823"/>
    <lineage>
        <taxon>Bacteria</taxon>
        <taxon>Bacillati</taxon>
        <taxon>Bacillota</taxon>
        <taxon>Bacilli</taxon>
        <taxon>Bacillales</taxon>
        <taxon>Bacillaceae</taxon>
        <taxon>Alkalibacillus</taxon>
    </lineage>
</organism>
<evidence type="ECO:0000256" key="1">
    <source>
        <dbReference type="ARBA" id="ARBA00004141"/>
    </source>
</evidence>
<dbReference type="InterPro" id="IPR002549">
    <property type="entry name" value="AI-2E-like"/>
</dbReference>
<evidence type="ECO:0000256" key="4">
    <source>
        <dbReference type="ARBA" id="ARBA00022989"/>
    </source>
</evidence>
<keyword evidence="8" id="KW-1185">Reference proteome</keyword>
<dbReference type="PANTHER" id="PTHR21716">
    <property type="entry name" value="TRANSMEMBRANE PROTEIN"/>
    <property type="match status" value="1"/>
</dbReference>
<dbReference type="RefSeq" id="WP_343782073.1">
    <property type="nucleotide sequence ID" value="NZ_BAAACZ010000009.1"/>
</dbReference>
<keyword evidence="3 6" id="KW-0812">Transmembrane</keyword>
<dbReference type="Proteomes" id="UP001500740">
    <property type="component" value="Unassembled WGS sequence"/>
</dbReference>
<feature type="transmembrane region" description="Helical" evidence="6">
    <location>
        <begin position="249"/>
        <end position="276"/>
    </location>
</feature>
<comment type="similarity">
    <text evidence="2">Belongs to the autoinducer-2 exporter (AI-2E) (TC 2.A.86) family.</text>
</comment>
<feature type="transmembrane region" description="Helical" evidence="6">
    <location>
        <begin position="60"/>
        <end position="83"/>
    </location>
</feature>
<dbReference type="PANTHER" id="PTHR21716:SF68">
    <property type="entry name" value="TRANSPORT PROTEIN YTVI-RELATED"/>
    <property type="match status" value="1"/>
</dbReference>